<evidence type="ECO:0000256" key="1">
    <source>
        <dbReference type="ARBA" id="ARBA00010820"/>
    </source>
</evidence>
<comment type="similarity">
    <text evidence="1">Belongs to the GeBP family.</text>
</comment>
<accession>A0A178WF60</accession>
<dbReference type="InterPro" id="IPR053933">
    <property type="entry name" value="GeBP-like_C"/>
</dbReference>
<evidence type="ECO:0000259" key="4">
    <source>
        <dbReference type="Pfam" id="PF22757"/>
    </source>
</evidence>
<feature type="compositionally biased region" description="Basic and acidic residues" evidence="2">
    <location>
        <begin position="89"/>
        <end position="101"/>
    </location>
</feature>
<reference evidence="6" key="1">
    <citation type="journal article" date="2016" name="Proc. Natl. Acad. Sci. U.S.A.">
        <title>Chromosome-level assembly of Arabidopsis thaliana Ler reveals the extent of translocation and inversion polymorphisms.</title>
        <authorList>
            <person name="Zapata L."/>
            <person name="Ding J."/>
            <person name="Willing E.M."/>
            <person name="Hartwig B."/>
            <person name="Bezdan D."/>
            <person name="Jiao W.B."/>
            <person name="Patel V."/>
            <person name="Velikkakam James G."/>
            <person name="Koornneef M."/>
            <person name="Ossowski S."/>
            <person name="Schneeberger K."/>
        </authorList>
    </citation>
    <scope>NUCLEOTIDE SEQUENCE [LARGE SCALE GENOMIC DNA]</scope>
    <source>
        <strain evidence="6">cv. Landsberg erecta</strain>
    </source>
</reference>
<evidence type="ECO:0000313" key="6">
    <source>
        <dbReference type="Proteomes" id="UP000078284"/>
    </source>
</evidence>
<evidence type="ECO:0000259" key="3">
    <source>
        <dbReference type="Pfam" id="PF04504"/>
    </source>
</evidence>
<organism evidence="5 6">
    <name type="scientific">Arabidopsis thaliana</name>
    <name type="common">Mouse-ear cress</name>
    <dbReference type="NCBI Taxonomy" id="3702"/>
    <lineage>
        <taxon>Eukaryota</taxon>
        <taxon>Viridiplantae</taxon>
        <taxon>Streptophyta</taxon>
        <taxon>Embryophyta</taxon>
        <taxon>Tracheophyta</taxon>
        <taxon>Spermatophyta</taxon>
        <taxon>Magnoliopsida</taxon>
        <taxon>eudicotyledons</taxon>
        <taxon>Gunneridae</taxon>
        <taxon>Pentapetalae</taxon>
        <taxon>rosids</taxon>
        <taxon>malvids</taxon>
        <taxon>Brassicales</taxon>
        <taxon>Brassicaceae</taxon>
        <taxon>Camelineae</taxon>
        <taxon>Arabidopsis</taxon>
    </lineage>
</organism>
<feature type="compositionally biased region" description="Basic and acidic residues" evidence="2">
    <location>
        <begin position="241"/>
        <end position="259"/>
    </location>
</feature>
<dbReference type="Pfam" id="PF04504">
    <property type="entry name" value="GeBP-like_DBD"/>
    <property type="match status" value="1"/>
</dbReference>
<comment type="caution">
    <text evidence="5">The sequence shown here is derived from an EMBL/GenBank/DDBJ whole genome shotgun (WGS) entry which is preliminary data.</text>
</comment>
<dbReference type="ExpressionAtlas" id="A0A178WF60">
    <property type="expression patterns" value="baseline"/>
</dbReference>
<feature type="region of interest" description="Disordered" evidence="2">
    <location>
        <begin position="239"/>
        <end position="268"/>
    </location>
</feature>
<feature type="domain" description="Glabrous enhancer-binding protein-like DBD" evidence="3">
    <location>
        <begin position="138"/>
        <end position="229"/>
    </location>
</feature>
<dbReference type="InterPro" id="IPR053932">
    <property type="entry name" value="GeBP-like_DBD"/>
</dbReference>
<evidence type="ECO:0000256" key="2">
    <source>
        <dbReference type="SAM" id="MobiDB-lite"/>
    </source>
</evidence>
<gene>
    <name evidence="5" type="ordered locus">AXX17_At1g11810</name>
</gene>
<dbReference type="GO" id="GO:0006355">
    <property type="term" value="P:regulation of DNA-templated transcription"/>
    <property type="evidence" value="ECO:0007669"/>
    <property type="project" value="InterPro"/>
</dbReference>
<feature type="region of interest" description="Disordered" evidence="2">
    <location>
        <begin position="1"/>
        <end position="132"/>
    </location>
</feature>
<name>A0A178WF60_ARATH</name>
<proteinExistence type="inferred from homology"/>
<feature type="domain" description="Glabrous enhancer-binding protein-like C-terminal" evidence="4">
    <location>
        <begin position="281"/>
        <end position="346"/>
    </location>
</feature>
<dbReference type="PANTHER" id="PTHR31662:SF33">
    <property type="entry name" value="DNA-BINDING STOREKEEPER PROTEIN TRANSCRIPTIONAL REGULATOR-LIKE PROTEIN"/>
    <property type="match status" value="1"/>
</dbReference>
<dbReference type="EMBL" id="LUHQ01000001">
    <property type="protein sequence ID" value="OAP16125.1"/>
    <property type="molecule type" value="Genomic_DNA"/>
</dbReference>
<dbReference type="InterPro" id="IPR007592">
    <property type="entry name" value="GEBP"/>
</dbReference>
<feature type="compositionally biased region" description="Basic and acidic residues" evidence="2">
    <location>
        <begin position="117"/>
        <end position="132"/>
    </location>
</feature>
<dbReference type="AlphaFoldDB" id="A0A178WF60"/>
<sequence length="352" mass="39324">MSRRFNPLEDPPSASSSDEEGKEIARNSSSDDEDDVSSENPSPLKTTLDAVSDSESGSDEETDSDSELEKKKDQVVTNPVDVKRAKKVKTSEKSGAKRSLEVDEAAVSMDVKRAKKVSGEEEKKKSGGGGEETKKTYFQRLWTEDDEIVVLQGLIDDKKDTGVSNTNKVYELVKKSISFDVSKNQFMEKLRALKKKYENNLGKAKDGVEPTFVKPHDRKAFELSKLVWGGIRMALASGMKSNEKSKKSSKFESVKHELDSSLPNSKNNCEDEVMNEGEVSFTKFSLVRSIVGLGMDELTAQQGLSKLASKDMKRFYEQWKAMQAREFEFFLQKHGFLFEVLSKISEAFGSNA</sequence>
<dbReference type="PANTHER" id="PTHR31662">
    <property type="entry name" value="BNAANNG10740D PROTEIN-RELATED"/>
    <property type="match status" value="1"/>
</dbReference>
<dbReference type="Pfam" id="PF22757">
    <property type="entry name" value="GeBP-like_C"/>
    <property type="match status" value="1"/>
</dbReference>
<protein>
    <submittedName>
        <fullName evidence="5">Uncharacterized protein</fullName>
    </submittedName>
</protein>
<feature type="compositionally biased region" description="Acidic residues" evidence="2">
    <location>
        <begin position="56"/>
        <end position="66"/>
    </location>
</feature>
<evidence type="ECO:0000313" key="5">
    <source>
        <dbReference type="EMBL" id="OAP16125.1"/>
    </source>
</evidence>
<dbReference type="Proteomes" id="UP000078284">
    <property type="component" value="Chromosome 1"/>
</dbReference>